<sequence length="941" mass="105028">MPHSSGEKRGSSSSSNNHEKENQKRGSIGPQTGGGRKRNAVHTRETTGNQYYGSPPSVPTEEYNPAGVDSQLRKSAGIRKALQDEQEADTGADAMEQEADAGETTVPCPEPPAPQAPNRATADPQYLPKEEQLEILRRSATKEMIQMNLNKFVGKHIFPSAKFPLSELHNKAVCKLAVGSEVVRLDQGVDPEVFAEEYHKSVKERMAALRLNCHNAARSKFLNDLKLDKVPSDSLVVDLLEKNTDAAVGYRSCGQGYQDYLTKDGTKVLQARMRRSATSSPNRATADPQYLPKEEQLEILRRSATKEMIQMNLNKFVGKRIFPSAKFPLSELHNKAVCKLAVGSEVVRLDQGVDPEVFAEEYHKSVKERMAALRLNCHNAARSKFLNDLKLDKVPSDSLVVDLLEKNTDAAVGYRSCGQGYQDYLTKDGTKVLQARMRRSATSSPNRATADPQYLPKEEQLEILRRSATKEMIQMNLNKFVGKRIFPSAKFPLSELHNKAVCKLAVGSEVVRLDQGVDPEVFAEEYHKSVKERMAALRLNCHNAARSKFLNDLKLDKVPSDSLVVDLLEKNTDAAVGYRSCGQGYQDYLTKDGTKVLQARMRRSATSSPNRATADPQYLPKEEQLEILRRSATKEMIQMNLNKFVGKRIFPSAKFPLSELHNKAVCKLAVGSEVVRLDQGVDPEVFAEEYHKSVKERMAALRLNCHNAARSKFLNDLKIGKVPSDSLVVDHLEKNTDAAVGYRSCGQGYQDYLTKDGTKVLQARTGQCQSFHYLVKRIMPSINCTNTKFDVRKREETISNIFTVSDEAFALVLLENYESCWRKQHEDPKSTRLRGKEPAAISKEFNAKFTSSDDGLKLKSSGWSRQGIESYNEKLSSIGKLRRQSRTGAALEEYELWKLRGGADIYVKGTVPPTANERQIPIAEGSLAVLPEALESMFAEV</sequence>
<proteinExistence type="predicted"/>
<organism evidence="2 3">
    <name type="scientific">Cylindrotheca closterium</name>
    <dbReference type="NCBI Taxonomy" id="2856"/>
    <lineage>
        <taxon>Eukaryota</taxon>
        <taxon>Sar</taxon>
        <taxon>Stramenopiles</taxon>
        <taxon>Ochrophyta</taxon>
        <taxon>Bacillariophyta</taxon>
        <taxon>Bacillariophyceae</taxon>
        <taxon>Bacillariophycidae</taxon>
        <taxon>Bacillariales</taxon>
        <taxon>Bacillariaceae</taxon>
        <taxon>Cylindrotheca</taxon>
    </lineage>
</organism>
<feature type="compositionally biased region" description="Acidic residues" evidence="1">
    <location>
        <begin position="84"/>
        <end position="101"/>
    </location>
</feature>
<reference evidence="2" key="1">
    <citation type="submission" date="2023-08" db="EMBL/GenBank/DDBJ databases">
        <authorList>
            <person name="Audoor S."/>
            <person name="Bilcke G."/>
        </authorList>
    </citation>
    <scope>NUCLEOTIDE SEQUENCE</scope>
</reference>
<protein>
    <submittedName>
        <fullName evidence="2">Uncharacterized protein</fullName>
    </submittedName>
</protein>
<feature type="compositionally biased region" description="Basic and acidic residues" evidence="1">
    <location>
        <begin position="1"/>
        <end position="10"/>
    </location>
</feature>
<feature type="region of interest" description="Disordered" evidence="1">
    <location>
        <begin position="1"/>
        <end position="126"/>
    </location>
</feature>
<evidence type="ECO:0000313" key="3">
    <source>
        <dbReference type="Proteomes" id="UP001295423"/>
    </source>
</evidence>
<evidence type="ECO:0000256" key="1">
    <source>
        <dbReference type="SAM" id="MobiDB-lite"/>
    </source>
</evidence>
<evidence type="ECO:0000313" key="2">
    <source>
        <dbReference type="EMBL" id="CAJ1934895.1"/>
    </source>
</evidence>
<gene>
    <name evidence="2" type="ORF">CYCCA115_LOCUS4230</name>
</gene>
<comment type="caution">
    <text evidence="2">The sequence shown here is derived from an EMBL/GenBank/DDBJ whole genome shotgun (WGS) entry which is preliminary data.</text>
</comment>
<dbReference type="Proteomes" id="UP001295423">
    <property type="component" value="Unassembled WGS sequence"/>
</dbReference>
<dbReference type="EMBL" id="CAKOGP040000413">
    <property type="protein sequence ID" value="CAJ1934895.1"/>
    <property type="molecule type" value="Genomic_DNA"/>
</dbReference>
<keyword evidence="3" id="KW-1185">Reference proteome</keyword>
<dbReference type="AlphaFoldDB" id="A0AAD2FFJ1"/>
<accession>A0AAD2FFJ1</accession>
<name>A0AAD2FFJ1_9STRA</name>